<dbReference type="GO" id="GO:0022857">
    <property type="term" value="F:transmembrane transporter activity"/>
    <property type="evidence" value="ECO:0007669"/>
    <property type="project" value="InterPro"/>
</dbReference>
<evidence type="ECO:0000313" key="11">
    <source>
        <dbReference type="EMBL" id="AGQ19839.1"/>
    </source>
</evidence>
<dbReference type="GO" id="GO:0006865">
    <property type="term" value="P:amino acid transport"/>
    <property type="evidence" value="ECO:0007669"/>
    <property type="project" value="UniProtKB-KW"/>
</dbReference>
<comment type="similarity">
    <text evidence="2">Belongs to the binding-protein-dependent transport system permease family. HisMQ subfamily.</text>
</comment>
<keyword evidence="5 9" id="KW-0812">Transmembrane</keyword>
<dbReference type="Gene3D" id="1.10.3720.10">
    <property type="entry name" value="MetI-like"/>
    <property type="match status" value="1"/>
</dbReference>
<evidence type="ECO:0000256" key="8">
    <source>
        <dbReference type="ARBA" id="ARBA00023136"/>
    </source>
</evidence>
<feature type="transmembrane region" description="Helical" evidence="9">
    <location>
        <begin position="50"/>
        <end position="74"/>
    </location>
</feature>
<dbReference type="InterPro" id="IPR010065">
    <property type="entry name" value="AA_ABC_transptr_permease_3TM"/>
</dbReference>
<organism evidence="11">
    <name type="scientific">Candidatus Actinomarina minuta</name>
    <dbReference type="NCBI Taxonomy" id="1389454"/>
    <lineage>
        <taxon>Bacteria</taxon>
        <taxon>Bacillati</taxon>
        <taxon>Actinomycetota</taxon>
        <taxon>Actinomycetes</taxon>
        <taxon>Candidatus Actinomarinidae</taxon>
        <taxon>Candidatus Actinomarinales</taxon>
        <taxon>Candidatus Actinomarineae</taxon>
        <taxon>Candidatus Actinomarinaceae</taxon>
        <taxon>Candidatus Actinomarina</taxon>
    </lineage>
</organism>
<evidence type="ECO:0000256" key="2">
    <source>
        <dbReference type="ARBA" id="ARBA00010072"/>
    </source>
</evidence>
<dbReference type="PANTHER" id="PTHR30614:SF20">
    <property type="entry name" value="GLUTAMINE TRANSPORT SYSTEM PERMEASE PROTEIN GLNP"/>
    <property type="match status" value="1"/>
</dbReference>
<dbReference type="AlphaFoldDB" id="S5DLV4"/>
<evidence type="ECO:0000256" key="4">
    <source>
        <dbReference type="ARBA" id="ARBA00022475"/>
    </source>
</evidence>
<keyword evidence="8 9" id="KW-0472">Membrane</keyword>
<keyword evidence="4" id="KW-1003">Cell membrane</keyword>
<dbReference type="NCBIfam" id="TIGR01726">
    <property type="entry name" value="HEQRo_perm_3TM"/>
    <property type="match status" value="1"/>
</dbReference>
<dbReference type="EMBL" id="KC811144">
    <property type="protein sequence ID" value="AGQ19839.1"/>
    <property type="molecule type" value="Genomic_DNA"/>
</dbReference>
<dbReference type="FunFam" id="1.10.3720.10:FF:000033">
    <property type="entry name" value="Polar amino acid ABC transporter permease"/>
    <property type="match status" value="1"/>
</dbReference>
<sequence>MKDIKKYINKDNIWVLIIASIIGLMLYSIFFNVNSDTGDREYYEAYKFIIPGLSITFLCTLASFIIALIIGLFAGIGRISKNTLFKNISRAYIEFIRGVPVIILLFTVAFVIVVDVAELFNISGNQIPMILRAIIALAFFYGAYIAEVFRAGIESVGKGQIEGGQSLGLSSRQIMRYIILPQAFKNMLPALGNDFISMMKDSSLLSVLAVNDLTQKGRLYAASSFRFQETYLVLTVLYLIITLTLSIFQRKLENRLESK</sequence>
<name>S5DLV4_9ACTN</name>
<evidence type="ECO:0000256" key="9">
    <source>
        <dbReference type="RuleBase" id="RU363032"/>
    </source>
</evidence>
<evidence type="ECO:0000259" key="10">
    <source>
        <dbReference type="PROSITE" id="PS50928"/>
    </source>
</evidence>
<dbReference type="InterPro" id="IPR043429">
    <property type="entry name" value="ArtM/GltK/GlnP/TcyL/YhdX-like"/>
</dbReference>
<feature type="domain" description="ABC transmembrane type-1" evidence="10">
    <location>
        <begin position="53"/>
        <end position="249"/>
    </location>
</feature>
<reference evidence="11" key="1">
    <citation type="journal article" date="2013" name="Sci. Rep.">
        <title>Metagenomics uncovers a new group of low GC and ultra-small marine Actinobacteria.</title>
        <authorList>
            <person name="Ghai R."/>
            <person name="Mizuno C.M."/>
            <person name="Picazo A."/>
            <person name="Camacho A."/>
            <person name="Rodriguez-Valera F."/>
        </authorList>
    </citation>
    <scope>NUCLEOTIDE SEQUENCE</scope>
</reference>
<keyword evidence="6" id="KW-0029">Amino-acid transport</keyword>
<accession>S5DLV4</accession>
<dbReference type="InterPro" id="IPR000515">
    <property type="entry name" value="MetI-like"/>
</dbReference>
<feature type="transmembrane region" description="Helical" evidence="9">
    <location>
        <begin position="95"/>
        <end position="117"/>
    </location>
</feature>
<proteinExistence type="inferred from homology"/>
<dbReference type="GO" id="GO:0043190">
    <property type="term" value="C:ATP-binding cassette (ABC) transporter complex"/>
    <property type="evidence" value="ECO:0007669"/>
    <property type="project" value="InterPro"/>
</dbReference>
<dbReference type="CDD" id="cd06261">
    <property type="entry name" value="TM_PBP2"/>
    <property type="match status" value="1"/>
</dbReference>
<feature type="transmembrane region" description="Helical" evidence="9">
    <location>
        <begin position="231"/>
        <end position="249"/>
    </location>
</feature>
<dbReference type="Pfam" id="PF00528">
    <property type="entry name" value="BPD_transp_1"/>
    <property type="match status" value="1"/>
</dbReference>
<evidence type="ECO:0000256" key="1">
    <source>
        <dbReference type="ARBA" id="ARBA00004651"/>
    </source>
</evidence>
<keyword evidence="7 9" id="KW-1133">Transmembrane helix</keyword>
<dbReference type="PROSITE" id="PS50928">
    <property type="entry name" value="ABC_TM1"/>
    <property type="match status" value="1"/>
</dbReference>
<dbReference type="PANTHER" id="PTHR30614">
    <property type="entry name" value="MEMBRANE COMPONENT OF AMINO ACID ABC TRANSPORTER"/>
    <property type="match status" value="1"/>
</dbReference>
<feature type="transmembrane region" description="Helical" evidence="9">
    <location>
        <begin position="129"/>
        <end position="149"/>
    </location>
</feature>
<evidence type="ECO:0000256" key="7">
    <source>
        <dbReference type="ARBA" id="ARBA00022989"/>
    </source>
</evidence>
<keyword evidence="3 9" id="KW-0813">Transport</keyword>
<dbReference type="InterPro" id="IPR035906">
    <property type="entry name" value="MetI-like_sf"/>
</dbReference>
<protein>
    <submittedName>
        <fullName evidence="11">ABC-type amino acid transport system, permease component</fullName>
    </submittedName>
</protein>
<evidence type="ECO:0000256" key="5">
    <source>
        <dbReference type="ARBA" id="ARBA00022692"/>
    </source>
</evidence>
<comment type="subcellular location">
    <subcellularLocation>
        <location evidence="1 9">Cell membrane</location>
        <topology evidence="1 9">Multi-pass membrane protein</topology>
    </subcellularLocation>
</comment>
<evidence type="ECO:0000256" key="6">
    <source>
        <dbReference type="ARBA" id="ARBA00022970"/>
    </source>
</evidence>
<feature type="transmembrane region" description="Helical" evidence="9">
    <location>
        <begin position="12"/>
        <end position="30"/>
    </location>
</feature>
<dbReference type="SUPFAM" id="SSF161098">
    <property type="entry name" value="MetI-like"/>
    <property type="match status" value="1"/>
</dbReference>
<evidence type="ECO:0000256" key="3">
    <source>
        <dbReference type="ARBA" id="ARBA00022448"/>
    </source>
</evidence>